<dbReference type="EMBL" id="RJUK01000001">
    <property type="protein sequence ID" value="ROQ19510.1"/>
    <property type="molecule type" value="Genomic_DNA"/>
</dbReference>
<proteinExistence type="predicted"/>
<dbReference type="Proteomes" id="UP000273643">
    <property type="component" value="Unassembled WGS sequence"/>
</dbReference>
<accession>A0A3N1NYN3</accession>
<reference evidence="2 3" key="1">
    <citation type="submission" date="2018-11" db="EMBL/GenBank/DDBJ databases">
        <title>Genomic Encyclopedia of Type Strains, Phase IV (KMG-IV): sequencing the most valuable type-strain genomes for metagenomic binning, comparative biology and taxonomic classification.</title>
        <authorList>
            <person name="Goeker M."/>
        </authorList>
    </citation>
    <scope>NUCLEOTIDE SEQUENCE [LARGE SCALE GENOMIC DNA]</scope>
    <source>
        <strain evidence="2 3">DSM 16974</strain>
    </source>
</reference>
<organism evidence="2 3">
    <name type="scientific">Marinimicrobium koreense</name>
    <dbReference type="NCBI Taxonomy" id="306545"/>
    <lineage>
        <taxon>Bacteria</taxon>
        <taxon>Pseudomonadati</taxon>
        <taxon>Pseudomonadota</taxon>
        <taxon>Gammaproteobacteria</taxon>
        <taxon>Cellvibrionales</taxon>
        <taxon>Cellvibrionaceae</taxon>
        <taxon>Marinimicrobium</taxon>
    </lineage>
</organism>
<evidence type="ECO:0000256" key="1">
    <source>
        <dbReference type="SAM" id="MobiDB-lite"/>
    </source>
</evidence>
<dbReference type="AlphaFoldDB" id="A0A3N1NYN3"/>
<feature type="region of interest" description="Disordered" evidence="1">
    <location>
        <begin position="1"/>
        <end position="24"/>
    </location>
</feature>
<gene>
    <name evidence="2" type="ORF">EDC38_0094</name>
</gene>
<evidence type="ECO:0000313" key="3">
    <source>
        <dbReference type="Proteomes" id="UP000273643"/>
    </source>
</evidence>
<keyword evidence="3" id="KW-1185">Reference proteome</keyword>
<evidence type="ECO:0000313" key="2">
    <source>
        <dbReference type="EMBL" id="ROQ19510.1"/>
    </source>
</evidence>
<protein>
    <submittedName>
        <fullName evidence="2">Uncharacterized protein</fullName>
    </submittedName>
</protein>
<comment type="caution">
    <text evidence="2">The sequence shown here is derived from an EMBL/GenBank/DDBJ whole genome shotgun (WGS) entry which is preliminary data.</text>
</comment>
<sequence>MSRVAPDDVSVRPKPRARPARGQTGVMRVSQVIGDAGEEFQQSDEDFFAYFGEGALPLVGQPHHEPDILALGAGLRVVVHLVIEFDL</sequence>
<feature type="compositionally biased region" description="Basic and acidic residues" evidence="1">
    <location>
        <begin position="1"/>
        <end position="11"/>
    </location>
</feature>
<name>A0A3N1NYN3_9GAMM</name>